<feature type="compositionally biased region" description="Low complexity" evidence="1">
    <location>
        <begin position="390"/>
        <end position="430"/>
    </location>
</feature>
<dbReference type="RefSeq" id="YP_009481631.1">
    <property type="nucleotide sequence ID" value="NC_037666.1"/>
</dbReference>
<evidence type="ECO:0000313" key="2">
    <source>
        <dbReference type="EMBL" id="AVK75628.1"/>
    </source>
</evidence>
<feature type="region of interest" description="Disordered" evidence="1">
    <location>
        <begin position="1"/>
        <end position="154"/>
    </location>
</feature>
<feature type="compositionally biased region" description="Basic and acidic residues" evidence="1">
    <location>
        <begin position="69"/>
        <end position="83"/>
    </location>
</feature>
<feature type="compositionally biased region" description="Basic and acidic residues" evidence="1">
    <location>
        <begin position="11"/>
        <end position="23"/>
    </location>
</feature>
<feature type="compositionally biased region" description="Acidic residues" evidence="1">
    <location>
        <begin position="459"/>
        <end position="501"/>
    </location>
</feature>
<dbReference type="Proteomes" id="UP000249287">
    <property type="component" value="Segment"/>
</dbReference>
<feature type="compositionally biased region" description="Basic and acidic residues" evidence="1">
    <location>
        <begin position="502"/>
        <end position="520"/>
    </location>
</feature>
<feature type="compositionally biased region" description="Basic and acidic residues" evidence="1">
    <location>
        <begin position="50"/>
        <end position="62"/>
    </location>
</feature>
<reference evidence="2" key="1">
    <citation type="journal article" date="2018" name="Nat. Commun.">
        <title>Diversity and evolution of the emerging Pandoraviridae family.</title>
        <authorList>
            <person name="Legendre M."/>
            <person name="Fabre E."/>
            <person name="Poirot O."/>
            <person name="Jeudy S."/>
            <person name="Lartigue A."/>
            <person name="Alempic J.M."/>
            <person name="Beucher L."/>
            <person name="Philippe N."/>
            <person name="Bertaux L."/>
            <person name="Christo-Foroux E."/>
            <person name="Labadie K."/>
            <person name="Coute Y."/>
            <person name="Abergel C."/>
            <person name="Claverie J.M."/>
        </authorList>
    </citation>
    <scope>NUCLEOTIDE SEQUENCE [LARGE SCALE GENOMIC DNA]</scope>
    <source>
        <strain evidence="2">Neocaledonia</strain>
    </source>
</reference>
<proteinExistence type="predicted"/>
<feature type="compositionally biased region" description="Low complexity" evidence="1">
    <location>
        <begin position="119"/>
        <end position="148"/>
    </location>
</feature>
<sequence length="553" mass="59184">MSIALATPKDAPQDADKPVKGLLDEPTASPTDTRKRKRTIPDDVDDDSGSQDRGHECKHDTDGYGDGDSGDHKLVAASEDKKRSPSASPDGSKVSKAASAGQPRTIEQLAAAKKPASSPTVTTTIVRRTPPAAAAGARTEATSSSSAGAEDELTRLKRELEQMAKAKADAEARLAAVTKRASGNGRGRAEEDARAVDPLPDEPWAMSAERRGALVKEAGRVLADAEEHWRQLDAAQREAIEAAGGSTRSDRARAKTAGIAHAGMWIRAWGFMHYHMACLYKETIAGGRAARVGRGVPTDPEELAKAEARAYAPLMVERIRMARFFHETIERFHQEFSPPTDVRGRPIKPQVASMPTRHMHTVALAHPALGAVAIGPEVAEVAALPENARTTANLSSSSSSSSTKAASRRSQGSLATRGASPPSSAAASPRPAKRSRTSGSASKSGTGRRRNSSHRLIDDEVDDEDDEEEEEEDDEDDDGEDLADFIDDGDEDQDASADDSTADDRRSVEEGDDHDDQKDSIEDDEDEADPRAARKRKMASLAAKAQAARSRRR</sequence>
<organism evidence="2">
    <name type="scientific">Pandoravirus neocaledonia</name>
    <dbReference type="NCBI Taxonomy" id="2107708"/>
    <lineage>
        <taxon>Viruses</taxon>
        <taxon>Pandoravirus</taxon>
    </lineage>
</organism>
<feature type="region of interest" description="Disordered" evidence="1">
    <location>
        <begin position="390"/>
        <end position="553"/>
    </location>
</feature>
<dbReference type="EMBL" id="MG011690">
    <property type="protein sequence ID" value="AVK75628.1"/>
    <property type="molecule type" value="Genomic_DNA"/>
</dbReference>
<feature type="region of interest" description="Disordered" evidence="1">
    <location>
        <begin position="179"/>
        <end position="200"/>
    </location>
</feature>
<name>A0A2U7UB01_9VIRU</name>
<feature type="compositionally biased region" description="Low complexity" evidence="1">
    <location>
        <begin position="539"/>
        <end position="553"/>
    </location>
</feature>
<dbReference type="KEGG" id="vg:36842341"/>
<protein>
    <submittedName>
        <fullName evidence="2">Uncharacterized protein</fullName>
    </submittedName>
</protein>
<dbReference type="GeneID" id="36842341"/>
<gene>
    <name evidence="2" type="ORF">pneo_cds_21</name>
</gene>
<accession>A0A2U7UB01</accession>
<evidence type="ECO:0000256" key="1">
    <source>
        <dbReference type="SAM" id="MobiDB-lite"/>
    </source>
</evidence>